<evidence type="ECO:0000256" key="1">
    <source>
        <dbReference type="SAM" id="MobiDB-lite"/>
    </source>
</evidence>
<dbReference type="EMBL" id="QJKJ01008279">
    <property type="protein sequence ID" value="RDX80251.1"/>
    <property type="molecule type" value="Genomic_DNA"/>
</dbReference>
<feature type="non-terminal residue" evidence="2">
    <location>
        <position position="133"/>
    </location>
</feature>
<accession>A0A371FPR8</accession>
<evidence type="ECO:0000313" key="3">
    <source>
        <dbReference type="Proteomes" id="UP000257109"/>
    </source>
</evidence>
<feature type="compositionally biased region" description="Basic and acidic residues" evidence="1">
    <location>
        <begin position="110"/>
        <end position="133"/>
    </location>
</feature>
<name>A0A371FPR8_MUCPR</name>
<dbReference type="AlphaFoldDB" id="A0A371FPR8"/>
<protein>
    <submittedName>
        <fullName evidence="2">Uncharacterized protein</fullName>
    </submittedName>
</protein>
<feature type="non-terminal residue" evidence="2">
    <location>
        <position position="1"/>
    </location>
</feature>
<dbReference type="Proteomes" id="UP000257109">
    <property type="component" value="Unassembled WGS sequence"/>
</dbReference>
<gene>
    <name evidence="2" type="ORF">CR513_39223</name>
</gene>
<keyword evidence="3" id="KW-1185">Reference proteome</keyword>
<organism evidence="2 3">
    <name type="scientific">Mucuna pruriens</name>
    <name type="common">Velvet bean</name>
    <name type="synonym">Dolichos pruriens</name>
    <dbReference type="NCBI Taxonomy" id="157652"/>
    <lineage>
        <taxon>Eukaryota</taxon>
        <taxon>Viridiplantae</taxon>
        <taxon>Streptophyta</taxon>
        <taxon>Embryophyta</taxon>
        <taxon>Tracheophyta</taxon>
        <taxon>Spermatophyta</taxon>
        <taxon>Magnoliopsida</taxon>
        <taxon>eudicotyledons</taxon>
        <taxon>Gunneridae</taxon>
        <taxon>Pentapetalae</taxon>
        <taxon>rosids</taxon>
        <taxon>fabids</taxon>
        <taxon>Fabales</taxon>
        <taxon>Fabaceae</taxon>
        <taxon>Papilionoideae</taxon>
        <taxon>50 kb inversion clade</taxon>
        <taxon>NPAAA clade</taxon>
        <taxon>indigoferoid/millettioid clade</taxon>
        <taxon>Phaseoleae</taxon>
        <taxon>Mucuna</taxon>
    </lineage>
</organism>
<reference evidence="2" key="1">
    <citation type="submission" date="2018-05" db="EMBL/GenBank/DDBJ databases">
        <title>Draft genome of Mucuna pruriens seed.</title>
        <authorList>
            <person name="Nnadi N.E."/>
            <person name="Vos R."/>
            <person name="Hasami M.H."/>
            <person name="Devisetty U.K."/>
            <person name="Aguiy J.C."/>
        </authorList>
    </citation>
    <scope>NUCLEOTIDE SEQUENCE [LARGE SCALE GENOMIC DNA]</scope>
    <source>
        <strain evidence="2">JCA_2017</strain>
    </source>
</reference>
<comment type="caution">
    <text evidence="2">The sequence shown here is derived from an EMBL/GenBank/DDBJ whole genome shotgun (WGS) entry which is preliminary data.</text>
</comment>
<proteinExistence type="predicted"/>
<sequence length="133" mass="15502">MLKEKVCMLWGIKNVKGNKTGHMKKDYLNKKQGSSSFSNMNEVKENHSLFHLVNSHRHGFLMIVSRDSKQGEVNDFNYKTDGDKDTLRVSKGYLIVMLASLRLAFPQLRETPKQHRAPPETERYESEEMDIMR</sequence>
<evidence type="ECO:0000313" key="2">
    <source>
        <dbReference type="EMBL" id="RDX80251.1"/>
    </source>
</evidence>
<feature type="region of interest" description="Disordered" evidence="1">
    <location>
        <begin position="109"/>
        <end position="133"/>
    </location>
</feature>